<protein>
    <submittedName>
        <fullName evidence="3">Uncharacterized protein</fullName>
    </submittedName>
</protein>
<evidence type="ECO:0000256" key="1">
    <source>
        <dbReference type="SAM" id="Coils"/>
    </source>
</evidence>
<dbReference type="AlphaFoldDB" id="A0AAV9SET4"/>
<gene>
    <name evidence="3" type="ORF">CRENBAI_007201</name>
</gene>
<dbReference type="Proteomes" id="UP001311232">
    <property type="component" value="Unassembled WGS sequence"/>
</dbReference>
<evidence type="ECO:0000313" key="3">
    <source>
        <dbReference type="EMBL" id="KAK5619796.1"/>
    </source>
</evidence>
<keyword evidence="1" id="KW-0175">Coiled coil</keyword>
<evidence type="ECO:0000256" key="2">
    <source>
        <dbReference type="SAM" id="MobiDB-lite"/>
    </source>
</evidence>
<comment type="caution">
    <text evidence="3">The sequence shown here is derived from an EMBL/GenBank/DDBJ whole genome shotgun (WGS) entry which is preliminary data.</text>
</comment>
<sequence>MKTRGFKAGTGAPDIPALSGDDSCLKKGARPCRLLQLIQNAAAWSSLEPGRQVWSLSGILKGKVGTMEGLRTQSVKGQREVPIGSMAQLKARVTDLEREAVSQKNKISDYEEELQTLKVKQPPEPILSWFWMDKTQTLRKQRKLIDTGEK</sequence>
<reference evidence="3 4" key="1">
    <citation type="submission" date="2021-06" db="EMBL/GenBank/DDBJ databases">
        <authorList>
            <person name="Palmer J.M."/>
        </authorList>
    </citation>
    <scope>NUCLEOTIDE SEQUENCE [LARGE SCALE GENOMIC DNA]</scope>
    <source>
        <strain evidence="3 4">MEX-2019</strain>
        <tissue evidence="3">Muscle</tissue>
    </source>
</reference>
<evidence type="ECO:0000313" key="4">
    <source>
        <dbReference type="Proteomes" id="UP001311232"/>
    </source>
</evidence>
<name>A0AAV9SET4_9TELE</name>
<organism evidence="3 4">
    <name type="scientific">Crenichthys baileyi</name>
    <name type="common">White River springfish</name>
    <dbReference type="NCBI Taxonomy" id="28760"/>
    <lineage>
        <taxon>Eukaryota</taxon>
        <taxon>Metazoa</taxon>
        <taxon>Chordata</taxon>
        <taxon>Craniata</taxon>
        <taxon>Vertebrata</taxon>
        <taxon>Euteleostomi</taxon>
        <taxon>Actinopterygii</taxon>
        <taxon>Neopterygii</taxon>
        <taxon>Teleostei</taxon>
        <taxon>Neoteleostei</taxon>
        <taxon>Acanthomorphata</taxon>
        <taxon>Ovalentaria</taxon>
        <taxon>Atherinomorphae</taxon>
        <taxon>Cyprinodontiformes</taxon>
        <taxon>Goodeidae</taxon>
        <taxon>Crenichthys</taxon>
    </lineage>
</organism>
<keyword evidence="4" id="KW-1185">Reference proteome</keyword>
<dbReference type="EMBL" id="JAHHUM010000446">
    <property type="protein sequence ID" value="KAK5619796.1"/>
    <property type="molecule type" value="Genomic_DNA"/>
</dbReference>
<feature type="region of interest" description="Disordered" evidence="2">
    <location>
        <begin position="1"/>
        <end position="20"/>
    </location>
</feature>
<feature type="coiled-coil region" evidence="1">
    <location>
        <begin position="86"/>
        <end position="120"/>
    </location>
</feature>
<accession>A0AAV9SET4</accession>
<proteinExistence type="predicted"/>